<dbReference type="Proteomes" id="UP000070544">
    <property type="component" value="Unassembled WGS sequence"/>
</dbReference>
<accession>A0A139AER0</accession>
<evidence type="ECO:0000313" key="1">
    <source>
        <dbReference type="EMBL" id="KXS15267.1"/>
    </source>
</evidence>
<evidence type="ECO:0000313" key="2">
    <source>
        <dbReference type="Proteomes" id="UP000070544"/>
    </source>
</evidence>
<keyword evidence="2" id="KW-1185">Reference proteome</keyword>
<dbReference type="AlphaFoldDB" id="A0A139AER0"/>
<reference evidence="1 2" key="1">
    <citation type="journal article" date="2015" name="Genome Biol. Evol.">
        <title>Phylogenomic analyses indicate that early fungi evolved digesting cell walls of algal ancestors of land plants.</title>
        <authorList>
            <person name="Chang Y."/>
            <person name="Wang S."/>
            <person name="Sekimoto S."/>
            <person name="Aerts A.L."/>
            <person name="Choi C."/>
            <person name="Clum A."/>
            <person name="LaButti K.M."/>
            <person name="Lindquist E.A."/>
            <person name="Yee Ngan C."/>
            <person name="Ohm R.A."/>
            <person name="Salamov A.A."/>
            <person name="Grigoriev I.V."/>
            <person name="Spatafora J.W."/>
            <person name="Berbee M.L."/>
        </authorList>
    </citation>
    <scope>NUCLEOTIDE SEQUENCE [LARGE SCALE GENOMIC DNA]</scope>
    <source>
        <strain evidence="1 2">JEL478</strain>
    </source>
</reference>
<dbReference type="Gene3D" id="3.10.450.50">
    <property type="match status" value="1"/>
</dbReference>
<proteinExistence type="predicted"/>
<dbReference type="EMBL" id="KQ965763">
    <property type="protein sequence ID" value="KXS15267.1"/>
    <property type="molecule type" value="Genomic_DNA"/>
</dbReference>
<dbReference type="InterPro" id="IPR032710">
    <property type="entry name" value="NTF2-like_dom_sf"/>
</dbReference>
<protein>
    <recommendedName>
        <fullName evidence="3">SnoaL-like domain-containing protein</fullName>
    </recommendedName>
</protein>
<organism evidence="1 2">
    <name type="scientific">Gonapodya prolifera (strain JEL478)</name>
    <name type="common">Monoblepharis prolifera</name>
    <dbReference type="NCBI Taxonomy" id="1344416"/>
    <lineage>
        <taxon>Eukaryota</taxon>
        <taxon>Fungi</taxon>
        <taxon>Fungi incertae sedis</taxon>
        <taxon>Chytridiomycota</taxon>
        <taxon>Chytridiomycota incertae sedis</taxon>
        <taxon>Monoblepharidomycetes</taxon>
        <taxon>Monoblepharidales</taxon>
        <taxon>Gonapodyaceae</taxon>
        <taxon>Gonapodya</taxon>
    </lineage>
</organism>
<dbReference type="SUPFAM" id="SSF54427">
    <property type="entry name" value="NTF2-like"/>
    <property type="match status" value="1"/>
</dbReference>
<evidence type="ECO:0008006" key="3">
    <source>
        <dbReference type="Google" id="ProtNLM"/>
    </source>
</evidence>
<name>A0A139AER0_GONPJ</name>
<sequence length="205" mass="22749">MSTYRPVSARGDSAVRRASVLTRFHNPNALGRTTRPTAVIGKHTSRAERAAREWAEKLSTADIEGVLGSYADGAVVRFAAKKGGLLSRFPTQSTPFWTFLGFAGEGYKDFEFRSTADFVFNADDLTGMTMIHLTIINKKGTAYVGDALCRIRFDTEGQVVEHVFFFSDAHIIETLWQECFEMQEVQAALAAVGMDVTPLLRREDV</sequence>
<gene>
    <name evidence="1" type="ORF">M427DRAFT_56895</name>
</gene>